<feature type="compositionally biased region" description="Polar residues" evidence="5">
    <location>
        <begin position="395"/>
        <end position="405"/>
    </location>
</feature>
<keyword evidence="7" id="KW-1185">Reference proteome</keyword>
<evidence type="ECO:0000256" key="1">
    <source>
        <dbReference type="ARBA" id="ARBA00009574"/>
    </source>
</evidence>
<dbReference type="GO" id="GO:0000149">
    <property type="term" value="F:SNARE binding"/>
    <property type="evidence" value="ECO:0007669"/>
    <property type="project" value="TreeGrafter"/>
</dbReference>
<dbReference type="GO" id="GO:0005768">
    <property type="term" value="C:endosome"/>
    <property type="evidence" value="ECO:0007669"/>
    <property type="project" value="TreeGrafter"/>
</dbReference>
<dbReference type="STRING" id="870435.A0A0C3PML2"/>
<evidence type="ECO:0000313" key="6">
    <source>
        <dbReference type="EMBL" id="KIO09599.1"/>
    </source>
</evidence>
<dbReference type="EMBL" id="KN831954">
    <property type="protein sequence ID" value="KIO09599.1"/>
    <property type="molecule type" value="Genomic_DNA"/>
</dbReference>
<sequence length="441" mass="48052">MECTNCELRQRQFYCENCLRNHLRDFRRQTQHFAKDRDEQVSRATRALRSVEGARVSRAVFAAAQRRAEELAEALGQLRRENEAKRDRVRLMRESVAARRRTLSAARLLSTPPLDGALTRETQALHVLSNALARARGGLVQELVEVFSVVEVGGRPALGGRAGTRGEWTVGGLVLPVPGDIQRYPSDHINAVLTYTIHFVGLLAFYLGVKLPFEITWSGGRFGVGQPWIGAGRGGESGSWAKWSTKHPLHLSAPGSTRPSSPSSPTVQPSTHYPSTSTSASASSVMSVSTTPVSASGSQPQSSFTTAFAMLLYNVCYLAHTQGVEIPLSQAGDALSNLWAVCCSGELGRRSHATTPLLSPPTPSSFPLDFAQLLQATTAVPTRGRRRRPMPGNSPVDTSSYSPGTPTDDRDWGVLPSRHHKRIVEEEGWEVVDDEAETEFG</sequence>
<dbReference type="OrthoDB" id="16772at2759"/>
<proteinExistence type="inferred from homology"/>
<dbReference type="PANTHER" id="PTHR15157:SF5">
    <property type="entry name" value="UV RADIATION RESISTANCE-ASSOCIATED GENE PROTEIN"/>
    <property type="match status" value="1"/>
</dbReference>
<reference evidence="6 7" key="1">
    <citation type="submission" date="2014-04" db="EMBL/GenBank/DDBJ databases">
        <authorList>
            <consortium name="DOE Joint Genome Institute"/>
            <person name="Kuo A."/>
            <person name="Kohler A."/>
            <person name="Costa M.D."/>
            <person name="Nagy L.G."/>
            <person name="Floudas D."/>
            <person name="Copeland A."/>
            <person name="Barry K.W."/>
            <person name="Cichocki N."/>
            <person name="Veneault-Fourrey C."/>
            <person name="LaButti K."/>
            <person name="Lindquist E.A."/>
            <person name="Lipzen A."/>
            <person name="Lundell T."/>
            <person name="Morin E."/>
            <person name="Murat C."/>
            <person name="Sun H."/>
            <person name="Tunlid A."/>
            <person name="Henrissat B."/>
            <person name="Grigoriev I.V."/>
            <person name="Hibbett D.S."/>
            <person name="Martin F."/>
            <person name="Nordberg H.P."/>
            <person name="Cantor M.N."/>
            <person name="Hua S.X."/>
        </authorList>
    </citation>
    <scope>NUCLEOTIDE SEQUENCE [LARGE SCALE GENOMIC DNA]</scope>
    <source>
        <strain evidence="6 7">Marx 270</strain>
    </source>
</reference>
<comment type="similarity">
    <text evidence="1">Belongs to the ATG14 family.</text>
</comment>
<evidence type="ECO:0000256" key="5">
    <source>
        <dbReference type="SAM" id="MobiDB-lite"/>
    </source>
</evidence>
<dbReference type="GO" id="GO:0035493">
    <property type="term" value="P:SNARE complex assembly"/>
    <property type="evidence" value="ECO:0007669"/>
    <property type="project" value="TreeGrafter"/>
</dbReference>
<accession>A0A0C3PML2</accession>
<evidence type="ECO:0000256" key="3">
    <source>
        <dbReference type="ARBA" id="ARBA00023054"/>
    </source>
</evidence>
<dbReference type="HOGENOM" id="CLU_015679_0_0_1"/>
<organism evidence="6 7">
    <name type="scientific">Pisolithus tinctorius Marx 270</name>
    <dbReference type="NCBI Taxonomy" id="870435"/>
    <lineage>
        <taxon>Eukaryota</taxon>
        <taxon>Fungi</taxon>
        <taxon>Dikarya</taxon>
        <taxon>Basidiomycota</taxon>
        <taxon>Agaricomycotina</taxon>
        <taxon>Agaricomycetes</taxon>
        <taxon>Agaricomycetidae</taxon>
        <taxon>Boletales</taxon>
        <taxon>Sclerodermatineae</taxon>
        <taxon>Pisolithaceae</taxon>
        <taxon>Pisolithus</taxon>
    </lineage>
</organism>
<feature type="coiled-coil region" evidence="4">
    <location>
        <begin position="61"/>
        <end position="88"/>
    </location>
</feature>
<evidence type="ECO:0000256" key="2">
    <source>
        <dbReference type="ARBA" id="ARBA00013807"/>
    </source>
</evidence>
<gene>
    <name evidence="6" type="ORF">M404DRAFT_996426</name>
</gene>
<protein>
    <recommendedName>
        <fullName evidence="2">Autophagy-related protein 14</fullName>
    </recommendedName>
</protein>
<dbReference type="InParanoid" id="A0A0C3PML2"/>
<reference evidence="7" key="2">
    <citation type="submission" date="2015-01" db="EMBL/GenBank/DDBJ databases">
        <title>Evolutionary Origins and Diversification of the Mycorrhizal Mutualists.</title>
        <authorList>
            <consortium name="DOE Joint Genome Institute"/>
            <consortium name="Mycorrhizal Genomics Consortium"/>
            <person name="Kohler A."/>
            <person name="Kuo A."/>
            <person name="Nagy L.G."/>
            <person name="Floudas D."/>
            <person name="Copeland A."/>
            <person name="Barry K.W."/>
            <person name="Cichocki N."/>
            <person name="Veneault-Fourrey C."/>
            <person name="LaButti K."/>
            <person name="Lindquist E.A."/>
            <person name="Lipzen A."/>
            <person name="Lundell T."/>
            <person name="Morin E."/>
            <person name="Murat C."/>
            <person name="Riley R."/>
            <person name="Ohm R."/>
            <person name="Sun H."/>
            <person name="Tunlid A."/>
            <person name="Henrissat B."/>
            <person name="Grigoriev I.V."/>
            <person name="Hibbett D.S."/>
            <person name="Martin F."/>
        </authorList>
    </citation>
    <scope>NUCLEOTIDE SEQUENCE [LARGE SCALE GENOMIC DNA]</scope>
    <source>
        <strain evidence="7">Marx 270</strain>
    </source>
</reference>
<dbReference type="AlphaFoldDB" id="A0A0C3PML2"/>
<evidence type="ECO:0000256" key="4">
    <source>
        <dbReference type="SAM" id="Coils"/>
    </source>
</evidence>
<dbReference type="GO" id="GO:0000323">
    <property type="term" value="C:lytic vacuole"/>
    <property type="evidence" value="ECO:0007669"/>
    <property type="project" value="TreeGrafter"/>
</dbReference>
<feature type="compositionally biased region" description="Low complexity" evidence="5">
    <location>
        <begin position="252"/>
        <end position="279"/>
    </location>
</feature>
<name>A0A0C3PML2_PISTI</name>
<dbReference type="Pfam" id="PF10186">
    <property type="entry name" value="ATG14"/>
    <property type="match status" value="1"/>
</dbReference>
<keyword evidence="3 4" id="KW-0175">Coiled coil</keyword>
<dbReference type="InterPro" id="IPR018791">
    <property type="entry name" value="UV_resistance/autophagy_Atg14"/>
</dbReference>
<feature type="region of interest" description="Disordered" evidence="5">
    <location>
        <begin position="251"/>
        <end position="279"/>
    </location>
</feature>
<dbReference type="Proteomes" id="UP000054217">
    <property type="component" value="Unassembled WGS sequence"/>
</dbReference>
<dbReference type="PANTHER" id="PTHR15157">
    <property type="entry name" value="UV RADIATION RESISTANCE-ASSOCIATED GENE PROTEIN"/>
    <property type="match status" value="1"/>
</dbReference>
<evidence type="ECO:0000313" key="7">
    <source>
        <dbReference type="Proteomes" id="UP000054217"/>
    </source>
</evidence>
<feature type="region of interest" description="Disordered" evidence="5">
    <location>
        <begin position="377"/>
        <end position="415"/>
    </location>
</feature>
<dbReference type="GO" id="GO:0032991">
    <property type="term" value="C:protein-containing complex"/>
    <property type="evidence" value="ECO:0007669"/>
    <property type="project" value="UniProtKB-ARBA"/>
</dbReference>